<evidence type="ECO:0000313" key="2">
    <source>
        <dbReference type="Proteomes" id="UP001204798"/>
    </source>
</evidence>
<dbReference type="Gene3D" id="3.60.20.40">
    <property type="match status" value="1"/>
</dbReference>
<dbReference type="EC" id="2.3.2.2" evidence="1"/>
<dbReference type="InterPro" id="IPR052896">
    <property type="entry name" value="GGT-like_enzyme"/>
</dbReference>
<keyword evidence="2" id="KW-1185">Reference proteome</keyword>
<dbReference type="PANTHER" id="PTHR43881:SF1">
    <property type="entry name" value="GAMMA-GLUTAMYLTRANSPEPTIDASE (AFU_ORTHOLOGUE AFUA_4G13580)"/>
    <property type="match status" value="1"/>
</dbReference>
<accession>A0ABT2EM75</accession>
<reference evidence="1 2" key="1">
    <citation type="submission" date="2022-08" db="EMBL/GenBank/DDBJ databases">
        <title>Bacterial and archaeal communities from various locations to study Microbial Dark Matter (Phase II).</title>
        <authorList>
            <person name="Stepanauskas R."/>
        </authorList>
    </citation>
    <scope>NUCLEOTIDE SEQUENCE [LARGE SCALE GENOMIC DNA]</scope>
    <source>
        <strain evidence="1 2">PD1</strain>
    </source>
</reference>
<dbReference type="PANTHER" id="PTHR43881">
    <property type="entry name" value="GAMMA-GLUTAMYLTRANSPEPTIDASE (AFU_ORTHOLOGUE AFUA_4G13580)"/>
    <property type="match status" value="1"/>
</dbReference>
<dbReference type="InterPro" id="IPR043137">
    <property type="entry name" value="GGT_ssub_C"/>
</dbReference>
<comment type="caution">
    <text evidence="1">The sequence shown here is derived from an EMBL/GenBank/DDBJ whole genome shotgun (WGS) entry which is preliminary data.</text>
</comment>
<keyword evidence="1" id="KW-0378">Hydrolase</keyword>
<dbReference type="RefSeq" id="WP_259095139.1">
    <property type="nucleotide sequence ID" value="NZ_CP130454.1"/>
</dbReference>
<organism evidence="1 2">
    <name type="scientific">Candidatus Fervidibacter sacchari</name>
    <dbReference type="NCBI Taxonomy" id="1448929"/>
    <lineage>
        <taxon>Bacteria</taxon>
        <taxon>Candidatus Fervidibacterota</taxon>
        <taxon>Candidatus Fervidibacter</taxon>
    </lineage>
</organism>
<dbReference type="PRINTS" id="PR01210">
    <property type="entry name" value="GGTRANSPTASE"/>
</dbReference>
<dbReference type="Pfam" id="PF01019">
    <property type="entry name" value="G_glu_transpept"/>
    <property type="match status" value="1"/>
</dbReference>
<evidence type="ECO:0000313" key="1">
    <source>
        <dbReference type="EMBL" id="MCS3919051.1"/>
    </source>
</evidence>
<dbReference type="Proteomes" id="UP001204798">
    <property type="component" value="Unassembled WGS sequence"/>
</dbReference>
<dbReference type="EMBL" id="JANUCP010000002">
    <property type="protein sequence ID" value="MCS3919051.1"/>
    <property type="molecule type" value="Genomic_DNA"/>
</dbReference>
<dbReference type="GO" id="GO:0036374">
    <property type="term" value="F:glutathione hydrolase activity"/>
    <property type="evidence" value="ECO:0007669"/>
    <property type="project" value="UniProtKB-EC"/>
</dbReference>
<dbReference type="GO" id="GO:0103068">
    <property type="term" value="F:leukotriene C4 gamma-glutamyl transferase activity"/>
    <property type="evidence" value="ECO:0007669"/>
    <property type="project" value="UniProtKB-EC"/>
</dbReference>
<dbReference type="EC" id="3.4.19.13" evidence="1"/>
<protein>
    <submittedName>
        <fullName evidence="1">Gamma-glutamyltranspeptidase/glutathione hydrolase</fullName>
        <ecNumber evidence="1">2.3.2.2</ecNumber>
        <ecNumber evidence="1">3.4.19.13</ecNumber>
    </submittedName>
</protein>
<keyword evidence="1" id="KW-0012">Acyltransferase</keyword>
<name>A0ABT2EM75_9BACT</name>
<keyword evidence="1" id="KW-0808">Transferase</keyword>
<gene>
    <name evidence="1" type="ORF">M2350_001451</name>
</gene>
<dbReference type="SUPFAM" id="SSF56235">
    <property type="entry name" value="N-terminal nucleophile aminohydrolases (Ntn hydrolases)"/>
    <property type="match status" value="1"/>
</dbReference>
<sequence>MLKLPALSERGVVVAEHPLAALAGRDVLKQGGNFADAVVAIGAMLSVVTPHLCGLGGDFFGLFWLAREKRAISLNGSGCAPQRLDASNLRRRFRGNLPVFSPLTVTVPGLVDALWQLHSKFGRLPWRSLWLPAVEVAREGLPVSHKLAAAIAANAKRLAKDEGARKVFFRSGKPLSVGQTLKQPELAQTLEQIADGGRDAFYSSELTEAMVKCLQKKGNPVTVEDFAAQTSLWGEPISWRDGKLTVLEIPPNSLGIATLQSLALLKTFPVEKLGLTELAGLVGAIARVVAQERDSYLADPRHLPYPTETLLSRDRLMMLRQRLATDSPPVKLNSSGDTTYFAVVDFDGNAASAIQSIFHNFGSGILDPKTGVLFHNRGANFTLKANHPNELKGGKRPRHTLSAVMVFEGQNLKGVLGTSGGDYRPTIHAWLMLHWLYRNKSLQEAIEMPRVLWQGKNRLLIEQGAGDVSALERMGWQVQVAKHPAPFGFGVSHGIEKIGESWCGCADVRGEGIALPI</sequence>
<proteinExistence type="predicted"/>
<dbReference type="Gene3D" id="1.10.246.230">
    <property type="match status" value="1"/>
</dbReference>
<dbReference type="InterPro" id="IPR029055">
    <property type="entry name" value="Ntn_hydrolases_N"/>
</dbReference>